<dbReference type="NCBIfam" id="TIGR04490">
    <property type="entry name" value="SoxZ_true"/>
    <property type="match status" value="1"/>
</dbReference>
<proteinExistence type="predicted"/>
<accession>A0AA42CGJ7</accession>
<comment type="caution">
    <text evidence="2">The sequence shown here is derived from an EMBL/GenBank/DDBJ whole genome shotgun (WGS) entry which is preliminary data.</text>
</comment>
<dbReference type="AlphaFoldDB" id="A0AA42CGJ7"/>
<gene>
    <name evidence="2" type="primary">soxZ</name>
    <name evidence="2" type="ORF">OL599_04930</name>
</gene>
<reference evidence="2" key="1">
    <citation type="submission" date="2022-09" db="EMBL/GenBank/DDBJ databases">
        <title>Rhodovastum sp. nov. RN2-1 isolated from soil in Seongnam, South Korea.</title>
        <authorList>
            <person name="Le N.T."/>
        </authorList>
    </citation>
    <scope>NUCLEOTIDE SEQUENCE</scope>
    <source>
        <strain evidence="2">RN2-1</strain>
    </source>
</reference>
<evidence type="ECO:0000313" key="2">
    <source>
        <dbReference type="EMBL" id="MCW3473915.1"/>
    </source>
</evidence>
<protein>
    <submittedName>
        <fullName evidence="2">Thiosulfate oxidation carrier complex protein SoxZ</fullName>
    </submittedName>
</protein>
<dbReference type="Pfam" id="PF08770">
    <property type="entry name" value="SoxZ"/>
    <property type="match status" value="1"/>
</dbReference>
<dbReference type="EMBL" id="JAPDNT010000002">
    <property type="protein sequence ID" value="MCW3473915.1"/>
    <property type="molecule type" value="Genomic_DNA"/>
</dbReference>
<dbReference type="InterPro" id="IPR014880">
    <property type="entry name" value="SoxZ_dom"/>
</dbReference>
<dbReference type="InterPro" id="IPR030995">
    <property type="entry name" value="SoxZ"/>
</dbReference>
<sequence length="106" mass="11774">MARTLINVPRQVKRGEVFDIKVLIAHPMESGQRRDNLGRIIPRDIINSFVCTYSGEEVFRAELFPAIAANPFLSFSAVAVDSGTIELRWTDDHGSVQSESVAITVE</sequence>
<evidence type="ECO:0000259" key="1">
    <source>
        <dbReference type="Pfam" id="PF08770"/>
    </source>
</evidence>
<keyword evidence="3" id="KW-1185">Reference proteome</keyword>
<feature type="domain" description="Sulphur oxidation protein SoxZ" evidence="1">
    <location>
        <begin position="9"/>
        <end position="101"/>
    </location>
</feature>
<name>A0AA42CGJ7_9PROT</name>
<dbReference type="InterPro" id="IPR014756">
    <property type="entry name" value="Ig_E-set"/>
</dbReference>
<dbReference type="Gene3D" id="2.60.40.10">
    <property type="entry name" value="Immunoglobulins"/>
    <property type="match status" value="1"/>
</dbReference>
<dbReference type="Proteomes" id="UP001165679">
    <property type="component" value="Unassembled WGS sequence"/>
</dbReference>
<organism evidence="2 3">
    <name type="scientific">Limobrevibacterium gyesilva</name>
    <dbReference type="NCBI Taxonomy" id="2991712"/>
    <lineage>
        <taxon>Bacteria</taxon>
        <taxon>Pseudomonadati</taxon>
        <taxon>Pseudomonadota</taxon>
        <taxon>Alphaproteobacteria</taxon>
        <taxon>Acetobacterales</taxon>
        <taxon>Acetobacteraceae</taxon>
        <taxon>Limobrevibacterium</taxon>
    </lineage>
</organism>
<evidence type="ECO:0000313" key="3">
    <source>
        <dbReference type="Proteomes" id="UP001165679"/>
    </source>
</evidence>
<dbReference type="InterPro" id="IPR013783">
    <property type="entry name" value="Ig-like_fold"/>
</dbReference>
<reference evidence="2" key="2">
    <citation type="submission" date="2022-10" db="EMBL/GenBank/DDBJ databases">
        <authorList>
            <person name="Trinh H.N."/>
        </authorList>
    </citation>
    <scope>NUCLEOTIDE SEQUENCE</scope>
    <source>
        <strain evidence="2">RN2-1</strain>
    </source>
</reference>
<dbReference type="RefSeq" id="WP_264712534.1">
    <property type="nucleotide sequence ID" value="NZ_JAPDNT010000002.1"/>
</dbReference>
<dbReference type="SUPFAM" id="SSF81296">
    <property type="entry name" value="E set domains"/>
    <property type="match status" value="1"/>
</dbReference>